<keyword evidence="1" id="KW-0175">Coiled coil</keyword>
<evidence type="ECO:0000313" key="4">
    <source>
        <dbReference type="Proteomes" id="UP000621859"/>
    </source>
</evidence>
<feature type="transmembrane region" description="Helical" evidence="2">
    <location>
        <begin position="23"/>
        <end position="42"/>
    </location>
</feature>
<evidence type="ECO:0000256" key="2">
    <source>
        <dbReference type="SAM" id="Phobius"/>
    </source>
</evidence>
<keyword evidence="2" id="KW-0812">Transmembrane</keyword>
<sequence length="379" mass="43302">MIFVVIKDHRMATTQAHSRPERLLRIASWIVALVFAGLLNTLGELVIRDLFYAPAGGPPQPEAFIDQTARAQMEQQQKELERQHRALADKKETVDTAVSRSHDEYNAANQTFRNWLATRQATGNSSQDPEVLSRTHALDALQAGVNNWQRQSDQLADQLRSVEKQQEQNQGRLALLLDQGEKTYNQALQKYDLRIFFWRLAFTLPLLLLAIWLFIKFRKNRYWPFVYGFGLFALTAFFVELVPYLPSFGGYIRVVVGIILTVFAGIYMLRAFQRYVERKRLEMQQSQSERARTVVYEKAISSYQKKICPSCDKPWNLAGDQASFCIHCGLELFRVCSCGGRNFAFFPFCHQCGKPVKQSADAATPTLLQSTPGTELPPH</sequence>
<keyword evidence="4" id="KW-1185">Reference proteome</keyword>
<reference evidence="4" key="1">
    <citation type="journal article" date="2019" name="Int. J. Syst. Evol. Microbiol.">
        <title>The Global Catalogue of Microorganisms (GCM) 10K type strain sequencing project: providing services to taxonomists for standard genome sequencing and annotation.</title>
        <authorList>
            <consortium name="The Broad Institute Genomics Platform"/>
            <consortium name="The Broad Institute Genome Sequencing Center for Infectious Disease"/>
            <person name="Wu L."/>
            <person name="Ma J."/>
        </authorList>
    </citation>
    <scope>NUCLEOTIDE SEQUENCE [LARGE SCALE GENOMIC DNA]</scope>
    <source>
        <strain evidence="4">CGMCC 1.8860</strain>
    </source>
</reference>
<evidence type="ECO:0008006" key="5">
    <source>
        <dbReference type="Google" id="ProtNLM"/>
    </source>
</evidence>
<evidence type="ECO:0000313" key="3">
    <source>
        <dbReference type="EMBL" id="GGP26389.1"/>
    </source>
</evidence>
<gene>
    <name evidence="3" type="ORF">GCM10010971_22080</name>
</gene>
<dbReference type="EMBL" id="BMLY01000003">
    <property type="protein sequence ID" value="GGP26389.1"/>
    <property type="molecule type" value="Genomic_DNA"/>
</dbReference>
<feature type="transmembrane region" description="Helical" evidence="2">
    <location>
        <begin position="222"/>
        <end position="245"/>
    </location>
</feature>
<accession>A0ABQ2PL95</accession>
<keyword evidence="2" id="KW-1133">Transmembrane helix</keyword>
<dbReference type="Proteomes" id="UP000621859">
    <property type="component" value="Unassembled WGS sequence"/>
</dbReference>
<keyword evidence="2" id="KW-0472">Membrane</keyword>
<feature type="coiled-coil region" evidence="1">
    <location>
        <begin position="138"/>
        <end position="165"/>
    </location>
</feature>
<evidence type="ECO:0000256" key="1">
    <source>
        <dbReference type="SAM" id="Coils"/>
    </source>
</evidence>
<feature type="transmembrane region" description="Helical" evidence="2">
    <location>
        <begin position="196"/>
        <end position="215"/>
    </location>
</feature>
<proteinExistence type="predicted"/>
<organism evidence="3 4">
    <name type="scientific">Silvimonas amylolytica</name>
    <dbReference type="NCBI Taxonomy" id="449663"/>
    <lineage>
        <taxon>Bacteria</taxon>
        <taxon>Pseudomonadati</taxon>
        <taxon>Pseudomonadota</taxon>
        <taxon>Betaproteobacteria</taxon>
        <taxon>Neisseriales</taxon>
        <taxon>Chitinibacteraceae</taxon>
        <taxon>Silvimonas</taxon>
    </lineage>
</organism>
<comment type="caution">
    <text evidence="3">The sequence shown here is derived from an EMBL/GenBank/DDBJ whole genome shotgun (WGS) entry which is preliminary data.</text>
</comment>
<feature type="transmembrane region" description="Helical" evidence="2">
    <location>
        <begin position="251"/>
        <end position="272"/>
    </location>
</feature>
<name>A0ABQ2PL95_9NEIS</name>
<protein>
    <recommendedName>
        <fullName evidence="5">Double zinc ribbon</fullName>
    </recommendedName>
</protein>